<keyword evidence="5" id="KW-0046">Antibiotic resistance</keyword>
<evidence type="ECO:0000259" key="7">
    <source>
        <dbReference type="PROSITE" id="PS51012"/>
    </source>
</evidence>
<feature type="transmembrane region" description="Helical" evidence="6">
    <location>
        <begin position="107"/>
        <end position="136"/>
    </location>
</feature>
<evidence type="ECO:0000313" key="9">
    <source>
        <dbReference type="Proteomes" id="UP000295087"/>
    </source>
</evidence>
<dbReference type="RefSeq" id="WP_067485464.1">
    <property type="nucleotide sequence ID" value="NZ_JBHXPO010000012.1"/>
</dbReference>
<keyword evidence="3 6" id="KW-1133">Transmembrane helix</keyword>
<gene>
    <name evidence="8" type="ORF">DFR75_1011662</name>
</gene>
<proteinExistence type="inferred from homology"/>
<dbReference type="PIRSF" id="PIRSF006648">
    <property type="entry name" value="DrrB"/>
    <property type="match status" value="1"/>
</dbReference>
<organism evidence="8 9">
    <name type="scientific">Nocardia ignorata</name>
    <dbReference type="NCBI Taxonomy" id="145285"/>
    <lineage>
        <taxon>Bacteria</taxon>
        <taxon>Bacillati</taxon>
        <taxon>Actinomycetota</taxon>
        <taxon>Actinomycetes</taxon>
        <taxon>Mycobacteriales</taxon>
        <taxon>Nocardiaceae</taxon>
        <taxon>Nocardia</taxon>
    </lineage>
</organism>
<dbReference type="InterPro" id="IPR000412">
    <property type="entry name" value="ABC_2_transport"/>
</dbReference>
<dbReference type="InterPro" id="IPR051784">
    <property type="entry name" value="Nod_factor_ABC_transporter"/>
</dbReference>
<evidence type="ECO:0000256" key="5">
    <source>
        <dbReference type="ARBA" id="ARBA00023251"/>
    </source>
</evidence>
<dbReference type="Proteomes" id="UP000295087">
    <property type="component" value="Unassembled WGS sequence"/>
</dbReference>
<dbReference type="InterPro" id="IPR047817">
    <property type="entry name" value="ABC2_TM_bact-type"/>
</dbReference>
<dbReference type="PANTHER" id="PTHR43229:SF2">
    <property type="entry name" value="NODULATION PROTEIN J"/>
    <property type="match status" value="1"/>
</dbReference>
<feature type="transmembrane region" description="Helical" evidence="6">
    <location>
        <begin position="65"/>
        <end position="86"/>
    </location>
</feature>
<comment type="subcellular location">
    <subcellularLocation>
        <location evidence="6">Cell membrane</location>
        <topology evidence="6">Multi-pass membrane protein</topology>
    </subcellularLocation>
    <subcellularLocation>
        <location evidence="1">Membrane</location>
        <topology evidence="1">Multi-pass membrane protein</topology>
    </subcellularLocation>
</comment>
<dbReference type="EMBL" id="SNXK01000001">
    <property type="protein sequence ID" value="TDP42549.1"/>
    <property type="molecule type" value="Genomic_DNA"/>
</dbReference>
<comment type="similarity">
    <text evidence="6">Belongs to the ABC-2 integral membrane protein family.</text>
</comment>
<feature type="transmembrane region" description="Helical" evidence="6">
    <location>
        <begin position="142"/>
        <end position="164"/>
    </location>
</feature>
<evidence type="ECO:0000256" key="6">
    <source>
        <dbReference type="RuleBase" id="RU361157"/>
    </source>
</evidence>
<keyword evidence="6" id="KW-1003">Cell membrane</keyword>
<keyword evidence="9" id="KW-1185">Reference proteome</keyword>
<reference evidence="8 9" key="1">
    <citation type="submission" date="2019-03" db="EMBL/GenBank/DDBJ databases">
        <title>Genomic Encyclopedia of Type Strains, Phase IV (KMG-IV): sequencing the most valuable type-strain genomes for metagenomic binning, comparative biology and taxonomic classification.</title>
        <authorList>
            <person name="Goeker M."/>
        </authorList>
    </citation>
    <scope>NUCLEOTIDE SEQUENCE [LARGE SCALE GENOMIC DNA]</scope>
    <source>
        <strain evidence="8 9">DSM 44496</strain>
    </source>
</reference>
<evidence type="ECO:0000256" key="2">
    <source>
        <dbReference type="ARBA" id="ARBA00022692"/>
    </source>
</evidence>
<keyword evidence="4 6" id="KW-0472">Membrane</keyword>
<dbReference type="InterPro" id="IPR013525">
    <property type="entry name" value="ABC2_TM"/>
</dbReference>
<protein>
    <recommendedName>
        <fullName evidence="6">Transport permease protein</fullName>
    </recommendedName>
</protein>
<dbReference type="PROSITE" id="PS51012">
    <property type="entry name" value="ABC_TM2"/>
    <property type="match status" value="1"/>
</dbReference>
<feature type="domain" description="ABC transmembrane type-2" evidence="7">
    <location>
        <begin position="32"/>
        <end position="257"/>
    </location>
</feature>
<dbReference type="PANTHER" id="PTHR43229">
    <property type="entry name" value="NODULATION PROTEIN J"/>
    <property type="match status" value="1"/>
</dbReference>
<evidence type="ECO:0000256" key="4">
    <source>
        <dbReference type="ARBA" id="ARBA00023136"/>
    </source>
</evidence>
<dbReference type="AlphaFoldDB" id="A0A4V3CQN2"/>
<dbReference type="Pfam" id="PF01061">
    <property type="entry name" value="ABC2_membrane"/>
    <property type="match status" value="1"/>
</dbReference>
<evidence type="ECO:0000256" key="1">
    <source>
        <dbReference type="ARBA" id="ARBA00004141"/>
    </source>
</evidence>
<feature type="transmembrane region" description="Helical" evidence="6">
    <location>
        <begin position="176"/>
        <end position="196"/>
    </location>
</feature>
<comment type="caution">
    <text evidence="8">The sequence shown here is derived from an EMBL/GenBank/DDBJ whole genome shotgun (WGS) entry which is preliminary data.</text>
</comment>
<keyword evidence="2 6" id="KW-0812">Transmembrane</keyword>
<dbReference type="GO" id="GO:0140359">
    <property type="term" value="F:ABC-type transporter activity"/>
    <property type="evidence" value="ECO:0007669"/>
    <property type="project" value="InterPro"/>
</dbReference>
<dbReference type="GO" id="GO:0046677">
    <property type="term" value="P:response to antibiotic"/>
    <property type="evidence" value="ECO:0007669"/>
    <property type="project" value="UniProtKB-KW"/>
</dbReference>
<feature type="transmembrane region" description="Helical" evidence="6">
    <location>
        <begin position="32"/>
        <end position="53"/>
    </location>
</feature>
<dbReference type="GO" id="GO:0043190">
    <property type="term" value="C:ATP-binding cassette (ABC) transporter complex"/>
    <property type="evidence" value="ECO:0007669"/>
    <property type="project" value="InterPro"/>
</dbReference>
<name>A0A4V3CQN2_NOCIG</name>
<sequence>MSTTTSNPLSSALFDSSVMLRRNFTHITRSPVTIFNAALMPVMMMLIFVYVFGDAFDVGENYIDYAVPGMLMLAISYGLSGTAVSVSSDMTKGVINRFKVMDVSRGAVLTGHVAASIVTNVIALTAVLGVGFALGFRSPASAVQWLGALGVLLATAFAAAWLTVALGMAAKTPEAAGMSVVPLLMLPFLSSAIVPAEKMGPGVRQFAEYQPFTPIIESVRGFLAGTPSGGHTVAAFAWCAGFAVIGYVWSRSTFSKRV</sequence>
<keyword evidence="6" id="KW-0813">Transport</keyword>
<evidence type="ECO:0000256" key="3">
    <source>
        <dbReference type="ARBA" id="ARBA00022989"/>
    </source>
</evidence>
<evidence type="ECO:0000313" key="8">
    <source>
        <dbReference type="EMBL" id="TDP42549.1"/>
    </source>
</evidence>
<feature type="transmembrane region" description="Helical" evidence="6">
    <location>
        <begin position="229"/>
        <end position="249"/>
    </location>
</feature>
<accession>A0A4V3CQN2</accession>